<proteinExistence type="predicted"/>
<keyword evidence="2" id="KW-1185">Reference proteome</keyword>
<dbReference type="EMBL" id="CAOQHR010000006">
    <property type="protein sequence ID" value="CAI6336275.1"/>
    <property type="molecule type" value="Genomic_DNA"/>
</dbReference>
<evidence type="ECO:0000313" key="1">
    <source>
        <dbReference type="EMBL" id="CAI6336275.1"/>
    </source>
</evidence>
<evidence type="ECO:0000313" key="2">
    <source>
        <dbReference type="Proteomes" id="UP001152607"/>
    </source>
</evidence>
<name>A0A9W4XPR5_9PLEO</name>
<reference evidence="1" key="1">
    <citation type="submission" date="2023-01" db="EMBL/GenBank/DDBJ databases">
        <authorList>
            <person name="Van Ghelder C."/>
            <person name="Rancurel C."/>
        </authorList>
    </citation>
    <scope>NUCLEOTIDE SEQUENCE</scope>
    <source>
        <strain evidence="1">CNCM I-4278</strain>
    </source>
</reference>
<organism evidence="1 2">
    <name type="scientific">Periconia digitata</name>
    <dbReference type="NCBI Taxonomy" id="1303443"/>
    <lineage>
        <taxon>Eukaryota</taxon>
        <taxon>Fungi</taxon>
        <taxon>Dikarya</taxon>
        <taxon>Ascomycota</taxon>
        <taxon>Pezizomycotina</taxon>
        <taxon>Dothideomycetes</taxon>
        <taxon>Pleosporomycetidae</taxon>
        <taxon>Pleosporales</taxon>
        <taxon>Massarineae</taxon>
        <taxon>Periconiaceae</taxon>
        <taxon>Periconia</taxon>
    </lineage>
</organism>
<dbReference type="AlphaFoldDB" id="A0A9W4XPR5"/>
<dbReference type="Proteomes" id="UP001152607">
    <property type="component" value="Unassembled WGS sequence"/>
</dbReference>
<sequence>MTDALYGRTQVYVRSSGSGLECAPSVWGCWLLFLGDGEISRDDCEIDTQVAF</sequence>
<comment type="caution">
    <text evidence="1">The sequence shown here is derived from an EMBL/GenBank/DDBJ whole genome shotgun (WGS) entry which is preliminary data.</text>
</comment>
<accession>A0A9W4XPR5</accession>
<gene>
    <name evidence="1" type="ORF">PDIGIT_LOCUS9369</name>
</gene>
<protein>
    <submittedName>
        <fullName evidence="1">Uncharacterized protein</fullName>
    </submittedName>
</protein>